<dbReference type="HOGENOM" id="CLU_082391_0_0_11"/>
<name>C7R3P6_JONDD</name>
<dbReference type="RefSeq" id="WP_015771381.1">
    <property type="nucleotide sequence ID" value="NC_013174.1"/>
</dbReference>
<dbReference type="Pfam" id="PF07179">
    <property type="entry name" value="SseB"/>
    <property type="match status" value="1"/>
</dbReference>
<sequence>MTGKELPPGSPFAGDDGRADPALLDALDKATHSDVSVEEVVAALGKARVLVPILAQLDQDDYTQDGHRYDKEASAGVVALESPDGRRALPVFTSVDAMATWRTDARPVPVDARRAALSAVSEDWALLVVDPGSPHQCQIPRTAVWALAQGNPWRPAVVGGVVTADIDNEIQRLVAPIDHVLAARALPGRSAEVAVSLVIDQALAQAGLRYVLGQVHQALGQSDIIAARVDSLELRVSAGHTREGAGH</sequence>
<dbReference type="InterPro" id="IPR009839">
    <property type="entry name" value="SseB_N"/>
</dbReference>
<dbReference type="KEGG" id="jde:Jden_1097"/>
<evidence type="ECO:0000313" key="3">
    <source>
        <dbReference type="Proteomes" id="UP000000628"/>
    </source>
</evidence>
<accession>C7R3P6</accession>
<evidence type="ECO:0000313" key="2">
    <source>
        <dbReference type="EMBL" id="ACV08753.1"/>
    </source>
</evidence>
<dbReference type="OrthoDB" id="5188303at2"/>
<proteinExistence type="predicted"/>
<dbReference type="EMBL" id="CP001706">
    <property type="protein sequence ID" value="ACV08753.1"/>
    <property type="molecule type" value="Genomic_DNA"/>
</dbReference>
<dbReference type="AlphaFoldDB" id="C7R3P6"/>
<dbReference type="eggNOG" id="COG1404">
    <property type="taxonomic scope" value="Bacteria"/>
</dbReference>
<keyword evidence="3" id="KW-1185">Reference proteome</keyword>
<dbReference type="STRING" id="471856.Jden_1097"/>
<gene>
    <name evidence="2" type="ordered locus">Jden_1097</name>
</gene>
<dbReference type="Proteomes" id="UP000000628">
    <property type="component" value="Chromosome"/>
</dbReference>
<evidence type="ECO:0000259" key="1">
    <source>
        <dbReference type="Pfam" id="PF07179"/>
    </source>
</evidence>
<feature type="domain" description="SseB protein N-terminal" evidence="1">
    <location>
        <begin position="25"/>
        <end position="146"/>
    </location>
</feature>
<reference evidence="2 3" key="1">
    <citation type="journal article" date="2009" name="Stand. Genomic Sci.">
        <title>Complete genome sequence of Jonesia denitrificans type strain (Prevot 55134).</title>
        <authorList>
            <person name="Pukall R."/>
            <person name="Gehrich-Schroter G."/>
            <person name="Lapidus A."/>
            <person name="Nolan M."/>
            <person name="Glavina Del Rio T."/>
            <person name="Lucas S."/>
            <person name="Chen F."/>
            <person name="Tice H."/>
            <person name="Pitluck S."/>
            <person name="Cheng J.F."/>
            <person name="Copeland A."/>
            <person name="Saunders E."/>
            <person name="Brettin T."/>
            <person name="Detter J.C."/>
            <person name="Bruce D."/>
            <person name="Goodwin L."/>
            <person name="Pati A."/>
            <person name="Ivanova N."/>
            <person name="Mavromatis K."/>
            <person name="Ovchinnikova G."/>
            <person name="Chen A."/>
            <person name="Palaniappan K."/>
            <person name="Land M."/>
            <person name="Hauser L."/>
            <person name="Chang Y.J."/>
            <person name="Jeffries C.D."/>
            <person name="Chain P."/>
            <person name="Goker M."/>
            <person name="Bristow J."/>
            <person name="Eisen J.A."/>
            <person name="Markowitz V."/>
            <person name="Hugenholtz P."/>
            <person name="Kyrpides N.C."/>
            <person name="Klenk H.P."/>
            <person name="Han C."/>
        </authorList>
    </citation>
    <scope>NUCLEOTIDE SEQUENCE [LARGE SCALE GENOMIC DNA]</scope>
    <source>
        <strain evidence="3">ATCC 14870 / DSM 20603 / BCRC 15368 / CIP 55.134 / JCM 11481 / NBRC 15587 / NCTC 10816 / Prevot 55134</strain>
    </source>
</reference>
<protein>
    <recommendedName>
        <fullName evidence="1">SseB protein N-terminal domain-containing protein</fullName>
    </recommendedName>
</protein>
<organism evidence="2 3">
    <name type="scientific">Jonesia denitrificans (strain ATCC 14870 / DSM 20603 / BCRC 15368 / CIP 55.134 / JCM 11481 / NBRC 15587 / NCTC 10816 / Prevot 55134)</name>
    <name type="common">Listeria denitrificans</name>
    <dbReference type="NCBI Taxonomy" id="471856"/>
    <lineage>
        <taxon>Bacteria</taxon>
        <taxon>Bacillati</taxon>
        <taxon>Actinomycetota</taxon>
        <taxon>Actinomycetes</taxon>
        <taxon>Micrococcales</taxon>
        <taxon>Jonesiaceae</taxon>
        <taxon>Jonesia</taxon>
    </lineage>
</organism>